<dbReference type="Gene3D" id="3.40.430.10">
    <property type="entry name" value="Dihydrofolate Reductase, subunit A"/>
    <property type="match status" value="1"/>
</dbReference>
<dbReference type="InterPro" id="IPR017925">
    <property type="entry name" value="DHFR_CS"/>
</dbReference>
<keyword evidence="5 8" id="KW-0521">NADP</keyword>
<accession>A0ABX0UQX3</accession>
<reference evidence="11 12" key="1">
    <citation type="submission" date="2020-03" db="EMBL/GenBank/DDBJ databases">
        <title>Genomic Encyclopedia of Type Strains, Phase IV (KMG-IV): sequencing the most valuable type-strain genomes for metagenomic binning, comparative biology and taxonomic classification.</title>
        <authorList>
            <person name="Goeker M."/>
        </authorList>
    </citation>
    <scope>NUCLEOTIDE SEQUENCE [LARGE SCALE GENOMIC DNA]</scope>
    <source>
        <strain evidence="11 12">DSM 102865</strain>
    </source>
</reference>
<keyword evidence="6 8" id="KW-0560">Oxidoreductase</keyword>
<dbReference type="SUPFAM" id="SSF53597">
    <property type="entry name" value="Dihydrofolate reductase-like"/>
    <property type="match status" value="1"/>
</dbReference>
<dbReference type="PROSITE" id="PS51330">
    <property type="entry name" value="DHFR_2"/>
    <property type="match status" value="1"/>
</dbReference>
<dbReference type="PRINTS" id="PR00070">
    <property type="entry name" value="DHFR"/>
</dbReference>
<dbReference type="Proteomes" id="UP001179181">
    <property type="component" value="Unassembled WGS sequence"/>
</dbReference>
<comment type="function">
    <text evidence="7 8">Key enzyme in folate metabolism. Catalyzes an essential reaction for de novo glycine and purine synthesis, and for DNA precursor synthesis.</text>
</comment>
<dbReference type="EMBL" id="JAASQJ010000005">
    <property type="protein sequence ID" value="NIJ55382.1"/>
    <property type="molecule type" value="Genomic_DNA"/>
</dbReference>
<evidence type="ECO:0000259" key="10">
    <source>
        <dbReference type="PROSITE" id="PS51330"/>
    </source>
</evidence>
<dbReference type="InterPro" id="IPR001796">
    <property type="entry name" value="DHFR_dom"/>
</dbReference>
<comment type="similarity">
    <text evidence="2 8 9">Belongs to the dihydrofolate reductase family.</text>
</comment>
<organism evidence="11 12">
    <name type="scientific">Dyadobacter arcticus</name>
    <dbReference type="NCBI Taxonomy" id="1078754"/>
    <lineage>
        <taxon>Bacteria</taxon>
        <taxon>Pseudomonadati</taxon>
        <taxon>Bacteroidota</taxon>
        <taxon>Cytophagia</taxon>
        <taxon>Cytophagales</taxon>
        <taxon>Spirosomataceae</taxon>
        <taxon>Dyadobacter</taxon>
    </lineage>
</organism>
<dbReference type="PIRSF" id="PIRSF000194">
    <property type="entry name" value="DHFR"/>
    <property type="match status" value="1"/>
</dbReference>
<evidence type="ECO:0000256" key="6">
    <source>
        <dbReference type="ARBA" id="ARBA00023002"/>
    </source>
</evidence>
<dbReference type="PANTHER" id="PTHR48069:SF3">
    <property type="entry name" value="DIHYDROFOLATE REDUCTASE"/>
    <property type="match status" value="1"/>
</dbReference>
<dbReference type="PANTHER" id="PTHR48069">
    <property type="entry name" value="DIHYDROFOLATE REDUCTASE"/>
    <property type="match status" value="1"/>
</dbReference>
<name>A0ABX0UQX3_9BACT</name>
<evidence type="ECO:0000313" key="11">
    <source>
        <dbReference type="EMBL" id="NIJ55382.1"/>
    </source>
</evidence>
<evidence type="ECO:0000256" key="2">
    <source>
        <dbReference type="ARBA" id="ARBA00009539"/>
    </source>
</evidence>
<keyword evidence="4 8" id="KW-0554">One-carbon metabolism</keyword>
<evidence type="ECO:0000256" key="5">
    <source>
        <dbReference type="ARBA" id="ARBA00022857"/>
    </source>
</evidence>
<dbReference type="EC" id="1.5.1.3" evidence="3 8"/>
<evidence type="ECO:0000256" key="9">
    <source>
        <dbReference type="RuleBase" id="RU004474"/>
    </source>
</evidence>
<dbReference type="InterPro" id="IPR012259">
    <property type="entry name" value="DHFR"/>
</dbReference>
<proteinExistence type="inferred from homology"/>
<dbReference type="Pfam" id="PF00186">
    <property type="entry name" value="DHFR_1"/>
    <property type="match status" value="1"/>
</dbReference>
<dbReference type="CDD" id="cd00209">
    <property type="entry name" value="DHFR"/>
    <property type="match status" value="1"/>
</dbReference>
<feature type="domain" description="DHFR" evidence="10">
    <location>
        <begin position="1"/>
        <end position="153"/>
    </location>
</feature>
<evidence type="ECO:0000256" key="8">
    <source>
        <dbReference type="PIRNR" id="PIRNR000194"/>
    </source>
</evidence>
<comment type="caution">
    <text evidence="11">The sequence shown here is derived from an EMBL/GenBank/DDBJ whole genome shotgun (WGS) entry which is preliminary data.</text>
</comment>
<evidence type="ECO:0000256" key="1">
    <source>
        <dbReference type="ARBA" id="ARBA00004903"/>
    </source>
</evidence>
<comment type="pathway">
    <text evidence="1 8">Cofactor biosynthesis; tetrahydrofolate biosynthesis; 5,6,7,8-tetrahydrofolate from 7,8-dihydrofolate: step 1/1.</text>
</comment>
<evidence type="ECO:0000256" key="3">
    <source>
        <dbReference type="ARBA" id="ARBA00012856"/>
    </source>
</evidence>
<dbReference type="GO" id="GO:0004146">
    <property type="term" value="F:dihydrofolate reductase activity"/>
    <property type="evidence" value="ECO:0007669"/>
    <property type="project" value="UniProtKB-EC"/>
</dbReference>
<evidence type="ECO:0000256" key="4">
    <source>
        <dbReference type="ARBA" id="ARBA00022563"/>
    </source>
</evidence>
<dbReference type="PROSITE" id="PS00075">
    <property type="entry name" value="DHFR_1"/>
    <property type="match status" value="1"/>
</dbReference>
<evidence type="ECO:0000313" key="12">
    <source>
        <dbReference type="Proteomes" id="UP001179181"/>
    </source>
</evidence>
<comment type="catalytic activity">
    <reaction evidence="8">
        <text>(6S)-5,6,7,8-tetrahydrofolate + NADP(+) = 7,8-dihydrofolate + NADPH + H(+)</text>
        <dbReference type="Rhea" id="RHEA:15009"/>
        <dbReference type="ChEBI" id="CHEBI:15378"/>
        <dbReference type="ChEBI" id="CHEBI:57451"/>
        <dbReference type="ChEBI" id="CHEBI:57453"/>
        <dbReference type="ChEBI" id="CHEBI:57783"/>
        <dbReference type="ChEBI" id="CHEBI:58349"/>
        <dbReference type="EC" id="1.5.1.3"/>
    </reaction>
</comment>
<dbReference type="InterPro" id="IPR024072">
    <property type="entry name" value="DHFR-like_dom_sf"/>
</dbReference>
<evidence type="ECO:0000256" key="7">
    <source>
        <dbReference type="ARBA" id="ARBA00025067"/>
    </source>
</evidence>
<sequence>MSENRVIGLGDHLPWHLPDEWKHFKKVTDGKPFLMGRKSYEAPDALHSLYRNVIVTSKAPDIKENSTEYAKDISDALALLSDEKEVFVLGGASIFSQMLPLVQRLYLTIVHAQVEGDAYFPVVDQNDWELVSSEYHGTDDAHAFSFSMNLYIRKEPE</sequence>
<protein>
    <recommendedName>
        <fullName evidence="3 8">Dihydrofolate reductase</fullName>
        <ecNumber evidence="3 8">1.5.1.3</ecNumber>
    </recommendedName>
</protein>
<gene>
    <name evidence="11" type="ORF">FHS68_004571</name>
</gene>
<keyword evidence="12" id="KW-1185">Reference proteome</keyword>